<sequence>SQLLDEDKKPHLLGKDSRPQLLDKSKNLLLDDDTGSLFIMRSFPAHSRPFNTTSTLGFWGEDTRPLLLDEDTRSQLMGKDTKP</sequence>
<dbReference type="Proteomes" id="UP000789901">
    <property type="component" value="Unassembled WGS sequence"/>
</dbReference>
<comment type="caution">
    <text evidence="1">The sequence shown here is derived from an EMBL/GenBank/DDBJ whole genome shotgun (WGS) entry which is preliminary data.</text>
</comment>
<gene>
    <name evidence="1" type="ORF">GMARGA_LOCUS33249</name>
</gene>
<evidence type="ECO:0000313" key="2">
    <source>
        <dbReference type="Proteomes" id="UP000789901"/>
    </source>
</evidence>
<proteinExistence type="predicted"/>
<keyword evidence="2" id="KW-1185">Reference proteome</keyword>
<protein>
    <submittedName>
        <fullName evidence="1">28260_t:CDS:1</fullName>
    </submittedName>
</protein>
<reference evidence="1 2" key="1">
    <citation type="submission" date="2021-06" db="EMBL/GenBank/DDBJ databases">
        <authorList>
            <person name="Kallberg Y."/>
            <person name="Tangrot J."/>
            <person name="Rosling A."/>
        </authorList>
    </citation>
    <scope>NUCLEOTIDE SEQUENCE [LARGE SCALE GENOMIC DNA]</scope>
    <source>
        <strain evidence="1 2">120-4 pot B 10/14</strain>
    </source>
</reference>
<accession>A0ABN7WNN4</accession>
<evidence type="ECO:0000313" key="1">
    <source>
        <dbReference type="EMBL" id="CAG8836877.1"/>
    </source>
</evidence>
<name>A0ABN7WNN4_GIGMA</name>
<dbReference type="EMBL" id="CAJVQB010054547">
    <property type="protein sequence ID" value="CAG8836877.1"/>
    <property type="molecule type" value="Genomic_DNA"/>
</dbReference>
<organism evidence="1 2">
    <name type="scientific">Gigaspora margarita</name>
    <dbReference type="NCBI Taxonomy" id="4874"/>
    <lineage>
        <taxon>Eukaryota</taxon>
        <taxon>Fungi</taxon>
        <taxon>Fungi incertae sedis</taxon>
        <taxon>Mucoromycota</taxon>
        <taxon>Glomeromycotina</taxon>
        <taxon>Glomeromycetes</taxon>
        <taxon>Diversisporales</taxon>
        <taxon>Gigasporaceae</taxon>
        <taxon>Gigaspora</taxon>
    </lineage>
</organism>
<feature type="non-terminal residue" evidence="1">
    <location>
        <position position="1"/>
    </location>
</feature>